<keyword evidence="9" id="KW-1185">Reference proteome</keyword>
<evidence type="ECO:0000256" key="4">
    <source>
        <dbReference type="PIRSR" id="PIRSR015582-1"/>
    </source>
</evidence>
<feature type="region of interest" description="Disordered" evidence="6">
    <location>
        <begin position="1"/>
        <end position="24"/>
    </location>
</feature>
<dbReference type="PANTHER" id="PTHR32308:SF10">
    <property type="entry name" value="CITRATE LYASE SUBUNIT BETA"/>
    <property type="match status" value="1"/>
</dbReference>
<name>A0A2T1A734_9ACTN</name>
<dbReference type="Pfam" id="PF03328">
    <property type="entry name" value="HpcH_HpaI"/>
    <property type="match status" value="1"/>
</dbReference>
<proteinExistence type="predicted"/>
<comment type="caution">
    <text evidence="8">The sequence shown here is derived from an EMBL/GenBank/DDBJ whole genome shotgun (WGS) entry which is preliminary data.</text>
</comment>
<feature type="binding site" evidence="5">
    <location>
        <position position="168"/>
    </location>
    <ligand>
        <name>Mg(2+)</name>
        <dbReference type="ChEBI" id="CHEBI:18420"/>
    </ligand>
</feature>
<reference evidence="8 9" key="1">
    <citation type="submission" date="2018-03" db="EMBL/GenBank/DDBJ databases">
        <title>Genomic Encyclopedia of Archaeal and Bacterial Type Strains, Phase II (KMG-II): from individual species to whole genera.</title>
        <authorList>
            <person name="Goeker M."/>
        </authorList>
    </citation>
    <scope>NUCLEOTIDE SEQUENCE [LARGE SCALE GENOMIC DNA]</scope>
    <source>
        <strain evidence="8 9">DSM 100065</strain>
    </source>
</reference>
<evidence type="ECO:0000259" key="7">
    <source>
        <dbReference type="Pfam" id="PF03328"/>
    </source>
</evidence>
<feature type="binding site" evidence="4">
    <location>
        <position position="75"/>
    </location>
    <ligand>
        <name>substrate</name>
    </ligand>
</feature>
<evidence type="ECO:0000256" key="6">
    <source>
        <dbReference type="SAM" id="MobiDB-lite"/>
    </source>
</evidence>
<dbReference type="PIRSF" id="PIRSF015582">
    <property type="entry name" value="Cit_lyase_B"/>
    <property type="match status" value="1"/>
</dbReference>
<keyword evidence="3 5" id="KW-0460">Magnesium</keyword>
<dbReference type="InterPro" id="IPR015813">
    <property type="entry name" value="Pyrv/PenolPyrv_kinase-like_dom"/>
</dbReference>
<evidence type="ECO:0000313" key="8">
    <source>
        <dbReference type="EMBL" id="PRZ44138.1"/>
    </source>
</evidence>
<evidence type="ECO:0000256" key="3">
    <source>
        <dbReference type="ARBA" id="ARBA00022842"/>
    </source>
</evidence>
<keyword evidence="2 5" id="KW-0479">Metal-binding</keyword>
<dbReference type="AlphaFoldDB" id="A0A2T1A734"/>
<protein>
    <submittedName>
        <fullName evidence="8">Citrate lyase subunit beta/citryl-CoA lyase</fullName>
    </submittedName>
</protein>
<dbReference type="Proteomes" id="UP000237752">
    <property type="component" value="Unassembled WGS sequence"/>
</dbReference>
<organism evidence="8 9">
    <name type="scientific">Antricoccus suffuscus</name>
    <dbReference type="NCBI Taxonomy" id="1629062"/>
    <lineage>
        <taxon>Bacteria</taxon>
        <taxon>Bacillati</taxon>
        <taxon>Actinomycetota</taxon>
        <taxon>Actinomycetes</taxon>
        <taxon>Geodermatophilales</taxon>
        <taxon>Antricoccaceae</taxon>
        <taxon>Antricoccus</taxon>
    </lineage>
</organism>
<keyword evidence="8" id="KW-0456">Lyase</keyword>
<dbReference type="InterPro" id="IPR040442">
    <property type="entry name" value="Pyrv_kinase-like_dom_sf"/>
</dbReference>
<dbReference type="GO" id="GO:0006107">
    <property type="term" value="P:oxaloacetate metabolic process"/>
    <property type="evidence" value="ECO:0007669"/>
    <property type="project" value="TreeGrafter"/>
</dbReference>
<dbReference type="RefSeq" id="WP_106347186.1">
    <property type="nucleotide sequence ID" value="NZ_PVUE01000001.1"/>
</dbReference>
<feature type="domain" description="HpcH/HpaI aldolase/citrate lyase" evidence="7">
    <location>
        <begin position="17"/>
        <end position="243"/>
    </location>
</feature>
<dbReference type="InterPro" id="IPR005000">
    <property type="entry name" value="Aldolase/citrate-lyase_domain"/>
</dbReference>
<dbReference type="OrthoDB" id="9768429at2"/>
<dbReference type="InterPro" id="IPR011206">
    <property type="entry name" value="Citrate_lyase_beta/mcl1/mcl2"/>
</dbReference>
<dbReference type="EMBL" id="PVUE01000001">
    <property type="protein sequence ID" value="PRZ44138.1"/>
    <property type="molecule type" value="Genomic_DNA"/>
</dbReference>
<dbReference type="Gene3D" id="3.20.20.60">
    <property type="entry name" value="Phosphoenolpyruvate-binding domains"/>
    <property type="match status" value="1"/>
</dbReference>
<evidence type="ECO:0000256" key="1">
    <source>
        <dbReference type="ARBA" id="ARBA00001946"/>
    </source>
</evidence>
<dbReference type="GO" id="GO:0000287">
    <property type="term" value="F:magnesium ion binding"/>
    <property type="evidence" value="ECO:0007669"/>
    <property type="project" value="TreeGrafter"/>
</dbReference>
<evidence type="ECO:0000256" key="2">
    <source>
        <dbReference type="ARBA" id="ARBA00022723"/>
    </source>
</evidence>
<feature type="binding site" evidence="4">
    <location>
        <position position="141"/>
    </location>
    <ligand>
        <name>substrate</name>
    </ligand>
</feature>
<gene>
    <name evidence="8" type="ORF">CLV47_101263</name>
</gene>
<dbReference type="SUPFAM" id="SSF51621">
    <property type="entry name" value="Phosphoenolpyruvate/pyruvate domain"/>
    <property type="match status" value="1"/>
</dbReference>
<accession>A0A2T1A734</accession>
<sequence length="310" mass="33258">MSNKYAPRPNRLRRSELSTPGSSEKMIAKAATSDADFVFLDLEDAVAPTEKEASRAKIVAGLNEQDWGKKTRSVRINGVHTQWCHGDVIEVVTGAGANLDVIIIPKVKSPRDVWFVDDLLTQLETKLGLEVGRIGLELLIEETEALACVEDIAGCSPRLEAIILGVGDLSASQGIRAGHIGGGDGYPGDMWHYARNRMIVAARANGIDAIDGPYGDFKDPEGYRQQAMWSTTLGAVGKWCIHPSQIEICNEVYAPTASEIEKATAVVAAVRDAEENGLGAANLDGVMIDAATARIFEGVLERAQQCGLVS</sequence>
<dbReference type="GO" id="GO:0016829">
    <property type="term" value="F:lyase activity"/>
    <property type="evidence" value="ECO:0007669"/>
    <property type="project" value="UniProtKB-KW"/>
</dbReference>
<evidence type="ECO:0000313" key="9">
    <source>
        <dbReference type="Proteomes" id="UP000237752"/>
    </source>
</evidence>
<feature type="binding site" evidence="5">
    <location>
        <position position="141"/>
    </location>
    <ligand>
        <name>Mg(2+)</name>
        <dbReference type="ChEBI" id="CHEBI:18420"/>
    </ligand>
</feature>
<comment type="cofactor">
    <cofactor evidence="1">
        <name>Mg(2+)</name>
        <dbReference type="ChEBI" id="CHEBI:18420"/>
    </cofactor>
</comment>
<dbReference type="PANTHER" id="PTHR32308">
    <property type="entry name" value="LYASE BETA SUBUNIT, PUTATIVE (AFU_ORTHOLOGUE AFUA_4G13030)-RELATED"/>
    <property type="match status" value="1"/>
</dbReference>
<evidence type="ECO:0000256" key="5">
    <source>
        <dbReference type="PIRSR" id="PIRSR015582-2"/>
    </source>
</evidence>